<protein>
    <recommendedName>
        <fullName evidence="3">Alkyl hydroperoxide reductase subunit C/ Thiol specific antioxidant domain-containing protein</fullName>
    </recommendedName>
</protein>
<gene>
    <name evidence="1" type="ORF">GBAR_LOCUS25470</name>
</gene>
<evidence type="ECO:0000313" key="1">
    <source>
        <dbReference type="EMBL" id="CAI8046081.1"/>
    </source>
</evidence>
<organism evidence="1 2">
    <name type="scientific">Geodia barretti</name>
    <name type="common">Barrett's horny sponge</name>
    <dbReference type="NCBI Taxonomy" id="519541"/>
    <lineage>
        <taxon>Eukaryota</taxon>
        <taxon>Metazoa</taxon>
        <taxon>Porifera</taxon>
        <taxon>Demospongiae</taxon>
        <taxon>Heteroscleromorpha</taxon>
        <taxon>Tetractinellida</taxon>
        <taxon>Astrophorina</taxon>
        <taxon>Geodiidae</taxon>
        <taxon>Geodia</taxon>
    </lineage>
</organism>
<accession>A0AA35TEM9</accession>
<proteinExistence type="predicted"/>
<dbReference type="SUPFAM" id="SSF52833">
    <property type="entry name" value="Thioredoxin-like"/>
    <property type="match status" value="1"/>
</dbReference>
<dbReference type="EMBL" id="CASHTH010003528">
    <property type="protein sequence ID" value="CAI8046081.1"/>
    <property type="molecule type" value="Genomic_DNA"/>
</dbReference>
<sequence length="95" mass="10161">MGVEIVAASVEPRELVQEMATKAGVKFPLAYGVTPADAELLGSWWSDNHDGHIQPTEFLLGRGGTVLGAMYASGPVGRISPDEAVHFIEGRERRG</sequence>
<reference evidence="1" key="1">
    <citation type="submission" date="2023-03" db="EMBL/GenBank/DDBJ databases">
        <authorList>
            <person name="Steffen K."/>
            <person name="Cardenas P."/>
        </authorList>
    </citation>
    <scope>NUCLEOTIDE SEQUENCE</scope>
</reference>
<evidence type="ECO:0008006" key="3">
    <source>
        <dbReference type="Google" id="ProtNLM"/>
    </source>
</evidence>
<dbReference type="Gene3D" id="3.40.30.10">
    <property type="entry name" value="Glutaredoxin"/>
    <property type="match status" value="1"/>
</dbReference>
<comment type="caution">
    <text evidence="1">The sequence shown here is derived from an EMBL/GenBank/DDBJ whole genome shotgun (WGS) entry which is preliminary data.</text>
</comment>
<name>A0AA35TEM9_GEOBA</name>
<evidence type="ECO:0000313" key="2">
    <source>
        <dbReference type="Proteomes" id="UP001174909"/>
    </source>
</evidence>
<keyword evidence="2" id="KW-1185">Reference proteome</keyword>
<dbReference type="InterPro" id="IPR036249">
    <property type="entry name" value="Thioredoxin-like_sf"/>
</dbReference>
<dbReference type="AlphaFoldDB" id="A0AA35TEM9"/>
<dbReference type="Proteomes" id="UP001174909">
    <property type="component" value="Unassembled WGS sequence"/>
</dbReference>